<protein>
    <submittedName>
        <fullName evidence="2">Uncharacterized protein</fullName>
    </submittedName>
</protein>
<organism evidence="2 3">
    <name type="scientific">Croceicoccus naphthovorans</name>
    <dbReference type="NCBI Taxonomy" id="1348774"/>
    <lineage>
        <taxon>Bacteria</taxon>
        <taxon>Pseudomonadati</taxon>
        <taxon>Pseudomonadota</taxon>
        <taxon>Alphaproteobacteria</taxon>
        <taxon>Sphingomonadales</taxon>
        <taxon>Erythrobacteraceae</taxon>
        <taxon>Croceicoccus</taxon>
    </lineage>
</organism>
<feature type="region of interest" description="Disordered" evidence="1">
    <location>
        <begin position="32"/>
        <end position="58"/>
    </location>
</feature>
<evidence type="ECO:0000313" key="3">
    <source>
        <dbReference type="Proteomes" id="UP000035287"/>
    </source>
</evidence>
<dbReference type="PATRIC" id="fig|1348774.3.peg.3211"/>
<gene>
    <name evidence="2" type="ORF">AB433_15255</name>
</gene>
<dbReference type="STRING" id="1348774.AB433_15255"/>
<dbReference type="AlphaFoldDB" id="A0A0G3XKX6"/>
<keyword evidence="3" id="KW-1185">Reference proteome</keyword>
<proteinExistence type="predicted"/>
<sequence>MPESAFPASYRALGTEPFWSVHVSEDSLRYMTPENPDGVQVPMTREQSAQDESIVSGEIEGKPIKMRARVEECSDGMSDRLYPYTVTVTFGEQELRGCARTLDG</sequence>
<dbReference type="KEGG" id="cna:AB433_15255"/>
<dbReference type="EMBL" id="CP011770">
    <property type="protein sequence ID" value="AKM11897.1"/>
    <property type="molecule type" value="Genomic_DNA"/>
</dbReference>
<reference evidence="2 3" key="1">
    <citation type="submission" date="2015-06" db="EMBL/GenBank/DDBJ databases">
        <authorList>
            <person name="Zeng Y."/>
            <person name="Huang Y."/>
        </authorList>
    </citation>
    <scope>NUCLEOTIDE SEQUENCE [LARGE SCALE GENOMIC DNA]</scope>
    <source>
        <strain evidence="2 3">PQ-2</strain>
    </source>
</reference>
<name>A0A0G3XKX6_9SPHN</name>
<accession>A0A0G3XKX6</accession>
<evidence type="ECO:0000313" key="2">
    <source>
        <dbReference type="EMBL" id="AKM11897.1"/>
    </source>
</evidence>
<dbReference type="Proteomes" id="UP000035287">
    <property type="component" value="Chromosome"/>
</dbReference>
<evidence type="ECO:0000256" key="1">
    <source>
        <dbReference type="SAM" id="MobiDB-lite"/>
    </source>
</evidence>